<feature type="transmembrane region" description="Helical" evidence="7">
    <location>
        <begin position="234"/>
        <end position="259"/>
    </location>
</feature>
<dbReference type="CDD" id="cd06261">
    <property type="entry name" value="TM_PBP2"/>
    <property type="match status" value="1"/>
</dbReference>
<dbReference type="PANTHER" id="PTHR43386:SF25">
    <property type="entry name" value="PEPTIDE ABC TRANSPORTER PERMEASE PROTEIN"/>
    <property type="match status" value="1"/>
</dbReference>
<accession>A0ABX0SPF6</accession>
<evidence type="ECO:0000256" key="1">
    <source>
        <dbReference type="ARBA" id="ARBA00004651"/>
    </source>
</evidence>
<keyword evidence="11" id="KW-1185">Reference proteome</keyword>
<dbReference type="PANTHER" id="PTHR43386">
    <property type="entry name" value="OLIGOPEPTIDE TRANSPORT SYSTEM PERMEASE PROTEIN APPC"/>
    <property type="match status" value="1"/>
</dbReference>
<keyword evidence="5 7" id="KW-1133">Transmembrane helix</keyword>
<dbReference type="EMBL" id="JAAMOZ010000004">
    <property type="protein sequence ID" value="NIH58691.1"/>
    <property type="molecule type" value="Genomic_DNA"/>
</dbReference>
<evidence type="ECO:0000256" key="2">
    <source>
        <dbReference type="ARBA" id="ARBA00022448"/>
    </source>
</evidence>
<evidence type="ECO:0000313" key="11">
    <source>
        <dbReference type="Proteomes" id="UP000749311"/>
    </source>
</evidence>
<evidence type="ECO:0000256" key="8">
    <source>
        <dbReference type="SAM" id="MobiDB-lite"/>
    </source>
</evidence>
<dbReference type="SUPFAM" id="SSF161098">
    <property type="entry name" value="MetI-like"/>
    <property type="match status" value="1"/>
</dbReference>
<evidence type="ECO:0000256" key="3">
    <source>
        <dbReference type="ARBA" id="ARBA00022475"/>
    </source>
</evidence>
<feature type="transmembrane region" description="Helical" evidence="7">
    <location>
        <begin position="279"/>
        <end position="301"/>
    </location>
</feature>
<keyword evidence="3" id="KW-1003">Cell membrane</keyword>
<comment type="similarity">
    <text evidence="7">Belongs to the binding-protein-dependent transport system permease family.</text>
</comment>
<organism evidence="10 11">
    <name type="scientific">Brooklawnia cerclae</name>
    <dbReference type="NCBI Taxonomy" id="349934"/>
    <lineage>
        <taxon>Bacteria</taxon>
        <taxon>Bacillati</taxon>
        <taxon>Actinomycetota</taxon>
        <taxon>Actinomycetes</taxon>
        <taxon>Propionibacteriales</taxon>
        <taxon>Propionibacteriaceae</taxon>
        <taxon>Brooklawnia</taxon>
    </lineage>
</organism>
<feature type="domain" description="ABC transmembrane type-1" evidence="9">
    <location>
        <begin position="113"/>
        <end position="302"/>
    </location>
</feature>
<evidence type="ECO:0000256" key="4">
    <source>
        <dbReference type="ARBA" id="ARBA00022692"/>
    </source>
</evidence>
<feature type="transmembrane region" description="Helical" evidence="7">
    <location>
        <begin position="119"/>
        <end position="141"/>
    </location>
</feature>
<evidence type="ECO:0000256" key="7">
    <source>
        <dbReference type="RuleBase" id="RU363032"/>
    </source>
</evidence>
<dbReference type="InterPro" id="IPR000515">
    <property type="entry name" value="MetI-like"/>
</dbReference>
<proteinExistence type="inferred from homology"/>
<dbReference type="PROSITE" id="PS50928">
    <property type="entry name" value="ABC_TM1"/>
    <property type="match status" value="1"/>
</dbReference>
<dbReference type="Gene3D" id="1.10.3720.10">
    <property type="entry name" value="MetI-like"/>
    <property type="match status" value="1"/>
</dbReference>
<keyword evidence="2 7" id="KW-0813">Transport</keyword>
<keyword evidence="6 7" id="KW-0472">Membrane</keyword>
<gene>
    <name evidence="10" type="ORF">FB473_003388</name>
</gene>
<dbReference type="RefSeq" id="WP_167171617.1">
    <property type="nucleotide sequence ID" value="NZ_BAAAOO010000006.1"/>
</dbReference>
<evidence type="ECO:0000313" key="10">
    <source>
        <dbReference type="EMBL" id="NIH58691.1"/>
    </source>
</evidence>
<dbReference type="Pfam" id="PF00528">
    <property type="entry name" value="BPD_transp_1"/>
    <property type="match status" value="1"/>
</dbReference>
<protein>
    <submittedName>
        <fullName evidence="10">Peptide/nickel transport system permease protein</fullName>
    </submittedName>
</protein>
<dbReference type="Proteomes" id="UP000749311">
    <property type="component" value="Unassembled WGS sequence"/>
</dbReference>
<evidence type="ECO:0000256" key="5">
    <source>
        <dbReference type="ARBA" id="ARBA00022989"/>
    </source>
</evidence>
<feature type="region of interest" description="Disordered" evidence="8">
    <location>
        <begin position="1"/>
        <end position="36"/>
    </location>
</feature>
<evidence type="ECO:0000259" key="9">
    <source>
        <dbReference type="PROSITE" id="PS50928"/>
    </source>
</evidence>
<evidence type="ECO:0000256" key="6">
    <source>
        <dbReference type="ARBA" id="ARBA00023136"/>
    </source>
</evidence>
<sequence length="310" mass="32549">MSVRTLGDAPGDEVASPEPGAVGGSPDGAGSPVAGEVARRPAGARRVVRHLDIIVAGTFLALVLLTAVAPQLFATQDPYLTAPIDRLRPPGAEHWFGTDALGRDLYSRVIHASSLTLKAALLAVGIALVVGLLTGVLAGFAGGLLDSILMRAIDVFLAIPGLLLSLVIITTLGFGTLPIATAIGVSMVPIFARTTRAEVLRVRTLPYIDAARTSGASWGRVLFRHILPNSWEPVASLAVLEFGKSIMAVAALSFLGFGAQPPLAEWGTLISEGREYLMTAPWVSLLPGFFVVLVVLSTHTLGKFFERSSR</sequence>
<reference evidence="10 11" key="1">
    <citation type="submission" date="2020-02" db="EMBL/GenBank/DDBJ databases">
        <title>Sequencing the genomes of 1000 actinobacteria strains.</title>
        <authorList>
            <person name="Klenk H.-P."/>
        </authorList>
    </citation>
    <scope>NUCLEOTIDE SEQUENCE [LARGE SCALE GENOMIC DNA]</scope>
    <source>
        <strain evidence="10 11">DSM 19609</strain>
    </source>
</reference>
<feature type="transmembrane region" description="Helical" evidence="7">
    <location>
        <begin position="53"/>
        <end position="73"/>
    </location>
</feature>
<feature type="transmembrane region" description="Helical" evidence="7">
    <location>
        <begin position="148"/>
        <end position="169"/>
    </location>
</feature>
<keyword evidence="4 7" id="KW-0812">Transmembrane</keyword>
<comment type="caution">
    <text evidence="10">The sequence shown here is derived from an EMBL/GenBank/DDBJ whole genome shotgun (WGS) entry which is preliminary data.</text>
</comment>
<dbReference type="InterPro" id="IPR050366">
    <property type="entry name" value="BP-dependent_transpt_permease"/>
</dbReference>
<comment type="subcellular location">
    <subcellularLocation>
        <location evidence="1 7">Cell membrane</location>
        <topology evidence="1 7">Multi-pass membrane protein</topology>
    </subcellularLocation>
</comment>
<name>A0ABX0SPF6_9ACTN</name>
<dbReference type="InterPro" id="IPR035906">
    <property type="entry name" value="MetI-like_sf"/>
</dbReference>